<evidence type="ECO:0000313" key="1">
    <source>
        <dbReference type="EMBL" id="MEQ2466361.1"/>
    </source>
</evidence>
<comment type="caution">
    <text evidence="1">The sequence shown here is derived from an EMBL/GenBank/DDBJ whole genome shotgun (WGS) entry which is preliminary data.</text>
</comment>
<keyword evidence="2" id="KW-1185">Reference proteome</keyword>
<dbReference type="EMBL" id="JBBMFN010000026">
    <property type="protein sequence ID" value="MEQ2466361.1"/>
    <property type="molecule type" value="Genomic_DNA"/>
</dbReference>
<dbReference type="RefSeq" id="WP_349204890.1">
    <property type="nucleotide sequence ID" value="NZ_JBBMFN010000026.1"/>
</dbReference>
<name>A0ABV1EZ57_9BACI</name>
<proteinExistence type="predicted"/>
<dbReference type="PANTHER" id="PTHR43808">
    <property type="entry name" value="ACETYLORNITHINE DEACETYLASE"/>
    <property type="match status" value="1"/>
</dbReference>
<dbReference type="PIRSF" id="PIRSF010386">
    <property type="entry name" value="RocB"/>
    <property type="match status" value="1"/>
</dbReference>
<reference evidence="1 2" key="1">
    <citation type="submission" date="2024-03" db="EMBL/GenBank/DDBJ databases">
        <title>Human intestinal bacterial collection.</title>
        <authorList>
            <person name="Pauvert C."/>
            <person name="Hitch T.C.A."/>
            <person name="Clavel T."/>
        </authorList>
    </citation>
    <scope>NUCLEOTIDE SEQUENCE [LARGE SCALE GENOMIC DNA]</scope>
    <source>
        <strain evidence="1 2">CLA-SR-H024</strain>
    </source>
</reference>
<dbReference type="SUPFAM" id="SSF53187">
    <property type="entry name" value="Zn-dependent exopeptidases"/>
    <property type="match status" value="1"/>
</dbReference>
<dbReference type="Pfam" id="PF01546">
    <property type="entry name" value="Peptidase_M20"/>
    <property type="match status" value="1"/>
</dbReference>
<dbReference type="InterPro" id="IPR012166">
    <property type="entry name" value="Uncharacterised_RocB"/>
</dbReference>
<accession>A0ABV1EZ57</accession>
<organism evidence="1 2">
    <name type="scientific">Niallia hominis</name>
    <dbReference type="NCBI Taxonomy" id="3133173"/>
    <lineage>
        <taxon>Bacteria</taxon>
        <taxon>Bacillati</taxon>
        <taxon>Bacillota</taxon>
        <taxon>Bacilli</taxon>
        <taxon>Bacillales</taxon>
        <taxon>Bacillaceae</taxon>
        <taxon>Niallia</taxon>
    </lineage>
</organism>
<evidence type="ECO:0000313" key="2">
    <source>
        <dbReference type="Proteomes" id="UP001465426"/>
    </source>
</evidence>
<protein>
    <submittedName>
        <fullName evidence="1">M20/M25/M40 family metallo-hydrolase</fullName>
    </submittedName>
</protein>
<sequence>MFKKLENLSTFNQVNLLTTSLVNILSINGTVGEVEIANKIEEILHSFPYFKDSPEMIWTQPLPNDGIGRKNVFARIKGNGASKKTVIYHAHLDTVGTDDYGKIQELANIPERLLEFFKSWEGNKEIQEQAHSGDWMFGRGALDMKSGIAVHLANILYLSEHRDKWDGEIIFMVNPVEENQHTGVIAAVDELLRLRKEEQLDYIVAINTDYITSLFPGDEQKYIYTGAVGKLLPCFYVYGRETHVGRTLDGLDPTLVTSELNRLINNNMELIEQVEGELMTPPSVLYHRDTKNFYNVQTAVTSHIYFNLMVLEDSPQVVVEKLKRIANKAARTTETYYQKQYQLYALRNHFPEEMPKWEMEVYTFEEYCEKLRKQGVDVEGIAEQMEAAYKEEDPREVCFQIVDSLRQQDATGVPCIIIFFAPPYCPHHYLIGESKRDKRVIGVIDEVVGKWEYGSVEQFSIKRFFPYLSDSSYLSLHDTEEEIESLIHNFPEWKSIYPVPVDKIRELNVPAINIGVYGMDAHRWTERVYKPYSFETLPHLIRDLTVCWLGK</sequence>
<dbReference type="Proteomes" id="UP001465426">
    <property type="component" value="Unassembled WGS sequence"/>
</dbReference>
<gene>
    <name evidence="1" type="ORF">WMO63_11855</name>
</gene>
<dbReference type="PANTHER" id="PTHR43808:SF27">
    <property type="entry name" value="PROTEIN ROCB"/>
    <property type="match status" value="1"/>
</dbReference>
<dbReference type="InterPro" id="IPR002933">
    <property type="entry name" value="Peptidase_M20"/>
</dbReference>
<dbReference type="InterPro" id="IPR050072">
    <property type="entry name" value="Peptidase_M20A"/>
</dbReference>
<dbReference type="Gene3D" id="3.40.630.10">
    <property type="entry name" value="Zn peptidases"/>
    <property type="match status" value="1"/>
</dbReference>